<reference evidence="8" key="1">
    <citation type="submission" date="2025-08" db="UniProtKB">
        <authorList>
            <consortium name="Ensembl"/>
        </authorList>
    </citation>
    <scope>IDENTIFICATION</scope>
</reference>
<evidence type="ECO:0000256" key="2">
    <source>
        <dbReference type="ARBA" id="ARBA00022475"/>
    </source>
</evidence>
<keyword evidence="4" id="KW-1133">Transmembrane helix</keyword>
<dbReference type="InterPro" id="IPR021040">
    <property type="entry name" value="LRRC8_Pannexin-like"/>
</dbReference>
<keyword evidence="9" id="KW-1185">Reference proteome</keyword>
<organism evidence="8 9">
    <name type="scientific">Sander lucioperca</name>
    <name type="common">Pike-perch</name>
    <name type="synonym">Perca lucioperca</name>
    <dbReference type="NCBI Taxonomy" id="283035"/>
    <lineage>
        <taxon>Eukaryota</taxon>
        <taxon>Metazoa</taxon>
        <taxon>Chordata</taxon>
        <taxon>Craniata</taxon>
        <taxon>Vertebrata</taxon>
        <taxon>Euteleostomi</taxon>
        <taxon>Actinopterygii</taxon>
        <taxon>Neopterygii</taxon>
        <taxon>Teleostei</taxon>
        <taxon>Neoteleostei</taxon>
        <taxon>Acanthomorphata</taxon>
        <taxon>Eupercaria</taxon>
        <taxon>Perciformes</taxon>
        <taxon>Percoidei</taxon>
        <taxon>Percidae</taxon>
        <taxon>Luciopercinae</taxon>
        <taxon>Sander</taxon>
    </lineage>
</organism>
<keyword evidence="6" id="KW-1015">Disulfide bond</keyword>
<accession>A0A8C9ZXJ7</accession>
<evidence type="ECO:0000259" key="7">
    <source>
        <dbReference type="Pfam" id="PF12534"/>
    </source>
</evidence>
<sequence>MFSLSELAPLNQHQSRSKLLKPWWEVFMDYLVVLMLMASVLACTEQLCICYLNDVGAGRETDNCVGLKLAKTVASGFVLRLLSNIHILKI</sequence>
<dbReference type="GeneTree" id="ENSGT01150000287726"/>
<evidence type="ECO:0000313" key="9">
    <source>
        <dbReference type="Proteomes" id="UP000694568"/>
    </source>
</evidence>
<dbReference type="Ensembl" id="ENSSLUT00000049064.1">
    <property type="protein sequence ID" value="ENSSLUP00000047616.1"/>
    <property type="gene ID" value="ENSSLUG00000020916.1"/>
</dbReference>
<name>A0A8C9ZXJ7_SANLU</name>
<protein>
    <recommendedName>
        <fullName evidence="7">LRRC8 pannexin-like TM region domain-containing protein</fullName>
    </recommendedName>
</protein>
<dbReference type="Proteomes" id="UP000694568">
    <property type="component" value="Unplaced"/>
</dbReference>
<keyword evidence="2" id="KW-1003">Cell membrane</keyword>
<keyword evidence="5" id="KW-0472">Membrane</keyword>
<evidence type="ECO:0000256" key="1">
    <source>
        <dbReference type="ARBA" id="ARBA00004236"/>
    </source>
</evidence>
<keyword evidence="3" id="KW-0812">Transmembrane</keyword>
<evidence type="ECO:0000256" key="5">
    <source>
        <dbReference type="ARBA" id="ARBA00023136"/>
    </source>
</evidence>
<evidence type="ECO:0000313" key="8">
    <source>
        <dbReference type="Ensembl" id="ENSSLUP00000047616.1"/>
    </source>
</evidence>
<proteinExistence type="predicted"/>
<evidence type="ECO:0000256" key="3">
    <source>
        <dbReference type="ARBA" id="ARBA00022692"/>
    </source>
</evidence>
<dbReference type="AlphaFoldDB" id="A0A8C9ZXJ7"/>
<comment type="subcellular location">
    <subcellularLocation>
        <location evidence="1">Cell membrane</location>
    </subcellularLocation>
</comment>
<dbReference type="GO" id="GO:0005886">
    <property type="term" value="C:plasma membrane"/>
    <property type="evidence" value="ECO:0007669"/>
    <property type="project" value="UniProtKB-SubCell"/>
</dbReference>
<evidence type="ECO:0000256" key="6">
    <source>
        <dbReference type="ARBA" id="ARBA00023157"/>
    </source>
</evidence>
<reference evidence="8" key="2">
    <citation type="submission" date="2025-09" db="UniProtKB">
        <authorList>
            <consortium name="Ensembl"/>
        </authorList>
    </citation>
    <scope>IDENTIFICATION</scope>
</reference>
<evidence type="ECO:0000256" key="4">
    <source>
        <dbReference type="ARBA" id="ARBA00022989"/>
    </source>
</evidence>
<dbReference type="Pfam" id="PF12534">
    <property type="entry name" value="Pannexin_like"/>
    <property type="match status" value="1"/>
</dbReference>
<feature type="domain" description="LRRC8 pannexin-like TM region" evidence="7">
    <location>
        <begin position="1"/>
        <end position="48"/>
    </location>
</feature>